<keyword evidence="1" id="KW-0175">Coiled coil</keyword>
<feature type="coiled-coil region" evidence="1">
    <location>
        <begin position="294"/>
        <end position="328"/>
    </location>
</feature>
<dbReference type="EMBL" id="CAFAAV010000004">
    <property type="protein sequence ID" value="CAB4800995.1"/>
    <property type="molecule type" value="Genomic_DNA"/>
</dbReference>
<evidence type="ECO:0000259" key="3">
    <source>
        <dbReference type="PROSITE" id="PS51832"/>
    </source>
</evidence>
<dbReference type="NCBIfam" id="TIGR00277">
    <property type="entry name" value="HDIG"/>
    <property type="match status" value="1"/>
</dbReference>
<dbReference type="SMART" id="SM00471">
    <property type="entry name" value="HDc"/>
    <property type="match status" value="1"/>
</dbReference>
<dbReference type="InterPro" id="IPR011990">
    <property type="entry name" value="TPR-like_helical_dom_sf"/>
</dbReference>
<evidence type="ECO:0000313" key="5">
    <source>
        <dbReference type="EMBL" id="CAB4735182.1"/>
    </source>
</evidence>
<dbReference type="EMBL" id="CAFBOL010000020">
    <property type="protein sequence ID" value="CAB4984812.1"/>
    <property type="molecule type" value="Genomic_DNA"/>
</dbReference>
<dbReference type="InterPro" id="IPR019734">
    <property type="entry name" value="TPR_rpt"/>
</dbReference>
<dbReference type="EMBL" id="CAFBIY010000008">
    <property type="protein sequence ID" value="CAB4846531.1"/>
    <property type="molecule type" value="Genomic_DNA"/>
</dbReference>
<dbReference type="InterPro" id="IPR052020">
    <property type="entry name" value="Cyclic_di-GMP/3'3'-cGAMP_PDE"/>
</dbReference>
<proteinExistence type="predicted"/>
<evidence type="ECO:0000313" key="4">
    <source>
        <dbReference type="EMBL" id="CAB4364666.1"/>
    </source>
</evidence>
<dbReference type="InterPro" id="IPR006674">
    <property type="entry name" value="HD_domain"/>
</dbReference>
<dbReference type="CDD" id="cd00077">
    <property type="entry name" value="HDc"/>
    <property type="match status" value="1"/>
</dbReference>
<dbReference type="InterPro" id="IPR006675">
    <property type="entry name" value="HDIG_dom"/>
</dbReference>
<dbReference type="SUPFAM" id="SSF109604">
    <property type="entry name" value="HD-domain/PDEase-like"/>
    <property type="match status" value="1"/>
</dbReference>
<dbReference type="EMBL" id="CAESGF010000016">
    <property type="protein sequence ID" value="CAB4364666.1"/>
    <property type="molecule type" value="Genomic_DNA"/>
</dbReference>
<dbReference type="Gene3D" id="1.10.3210.10">
    <property type="entry name" value="Hypothetical protein af1432"/>
    <property type="match status" value="1"/>
</dbReference>
<dbReference type="SUPFAM" id="SSF48452">
    <property type="entry name" value="TPR-like"/>
    <property type="match status" value="2"/>
</dbReference>
<protein>
    <submittedName>
        <fullName evidence="6">Unannotated protein</fullName>
    </submittedName>
</protein>
<dbReference type="InterPro" id="IPR003607">
    <property type="entry name" value="HD/PDEase_dom"/>
</dbReference>
<gene>
    <name evidence="5" type="ORF">UFOPK2656_02477</name>
    <name evidence="6" type="ORF">UFOPK3099_00121</name>
    <name evidence="7" type="ORF">UFOPK3267_00247</name>
    <name evidence="8" type="ORF">UFOPK3651_02228</name>
    <name evidence="9" type="ORF">UFOPK3931_01059</name>
    <name evidence="4" type="ORF">UFOPK4189_02424</name>
</gene>
<accession>A0A6J6XXR3</accession>
<dbReference type="PANTHER" id="PTHR45228">
    <property type="entry name" value="CYCLIC DI-GMP PHOSPHODIESTERASE TM_0186-RELATED"/>
    <property type="match status" value="1"/>
</dbReference>
<organism evidence="6">
    <name type="scientific">freshwater metagenome</name>
    <dbReference type="NCBI Taxonomy" id="449393"/>
    <lineage>
        <taxon>unclassified sequences</taxon>
        <taxon>metagenomes</taxon>
        <taxon>ecological metagenomes</taxon>
    </lineage>
</organism>
<dbReference type="Gene3D" id="1.25.40.10">
    <property type="entry name" value="Tetratricopeptide repeat domain"/>
    <property type="match status" value="1"/>
</dbReference>
<evidence type="ECO:0000256" key="1">
    <source>
        <dbReference type="SAM" id="Coils"/>
    </source>
</evidence>
<name>A0A6J6XXR3_9ZZZZ</name>
<sequence length="588" mass="64314">MASTTHQTRRPGGSDVSVEALLEQAVQIEATDMGRARSLVQQARVLARSTQHQLGEAEALYRLAELSYASGLNDEAFVVALESRDLAAQCGAVKTQVSALNLIAAVQHHAGNYFEALASAFAALELYRSTGELTSEGRLLNSIAVIQHSLRDTDRAIVTYEAALMSNKGQHRPDLDAITLANLAKVRADRHEDLLAVSLGESALVLANVHAPEFVPEILARLAMAYVSLVALDRAQACLDDADGVMLDRMERKVPLSPGSVVTVRVARGELYVAQHVRDQALREWGEALDLATKSNMSEVALSLREKLAELNKEMGRFDQALAHQEARYALNAEMFNLGSDLRIRTLQIQHDSEQSRQQSEILRLRTTEVENLVAQRTDEAEAFQLEALLRVAVMAEFRSPDTVDHPVRVGDLAADLVRELGCDPEYVERMRLAARLHDIGKIAVPDAILLKPGPLTADEFEVVKTHTTYGAEILAGSTSPTVQLAAELALTHHERWDGNGYPGNLVGEGIPFSGRVVAIADVFDALISARVYKRAWTAVEALHHIVEGKGTQFEPRVVDALLVVMARRHPSLASVLVQRPAGEPLRR</sequence>
<dbReference type="Pfam" id="PF13487">
    <property type="entry name" value="HD_5"/>
    <property type="match status" value="1"/>
</dbReference>
<dbReference type="EMBL" id="CAFBMT010000013">
    <property type="protein sequence ID" value="CAB4941914.1"/>
    <property type="molecule type" value="Genomic_DNA"/>
</dbReference>
<reference evidence="6" key="1">
    <citation type="submission" date="2020-05" db="EMBL/GenBank/DDBJ databases">
        <authorList>
            <person name="Chiriac C."/>
            <person name="Salcher M."/>
            <person name="Ghai R."/>
            <person name="Kavagutti S V."/>
        </authorList>
    </citation>
    <scope>NUCLEOTIDE SEQUENCE</scope>
</reference>
<dbReference type="PROSITE" id="PS51832">
    <property type="entry name" value="HD_GYP"/>
    <property type="match status" value="1"/>
</dbReference>
<evidence type="ECO:0000313" key="6">
    <source>
        <dbReference type="EMBL" id="CAB4800995.1"/>
    </source>
</evidence>
<evidence type="ECO:0000313" key="8">
    <source>
        <dbReference type="EMBL" id="CAB4941914.1"/>
    </source>
</evidence>
<evidence type="ECO:0000313" key="9">
    <source>
        <dbReference type="EMBL" id="CAB4984812.1"/>
    </source>
</evidence>
<evidence type="ECO:0000313" key="7">
    <source>
        <dbReference type="EMBL" id="CAB4846531.1"/>
    </source>
</evidence>
<dbReference type="PROSITE" id="PS51831">
    <property type="entry name" value="HD"/>
    <property type="match status" value="1"/>
</dbReference>
<dbReference type="InterPro" id="IPR037522">
    <property type="entry name" value="HD_GYP_dom"/>
</dbReference>
<feature type="domain" description="HD-GYP" evidence="3">
    <location>
        <begin position="381"/>
        <end position="578"/>
    </location>
</feature>
<feature type="domain" description="HD" evidence="2">
    <location>
        <begin position="403"/>
        <end position="527"/>
    </location>
</feature>
<dbReference type="SMART" id="SM00028">
    <property type="entry name" value="TPR"/>
    <property type="match status" value="4"/>
</dbReference>
<dbReference type="EMBL" id="CAEZYF010000018">
    <property type="protein sequence ID" value="CAB4735182.1"/>
    <property type="molecule type" value="Genomic_DNA"/>
</dbReference>
<dbReference type="AlphaFoldDB" id="A0A6J6XXR3"/>
<evidence type="ECO:0000259" key="2">
    <source>
        <dbReference type="PROSITE" id="PS51831"/>
    </source>
</evidence>